<dbReference type="SMART" id="SM00078">
    <property type="entry name" value="IlGF"/>
    <property type="match status" value="1"/>
</dbReference>
<dbReference type="Gene3D" id="1.10.100.10">
    <property type="entry name" value="Insulin-like"/>
    <property type="match status" value="1"/>
</dbReference>
<dbReference type="InterPro" id="IPR022352">
    <property type="entry name" value="Ins/IGF/rlx"/>
</dbReference>
<comment type="subcellular location">
    <subcellularLocation>
        <location evidence="2 10">Secreted</location>
    </subcellularLocation>
</comment>
<evidence type="ECO:0000256" key="2">
    <source>
        <dbReference type="ARBA" id="ARBA00004613"/>
    </source>
</evidence>
<dbReference type="PANTHER" id="PTHR11454:SF9">
    <property type="entry name" value="INSULIN"/>
    <property type="match status" value="1"/>
</dbReference>
<gene>
    <name evidence="12" type="ORF">NDU88_003646</name>
</gene>
<comment type="caution">
    <text evidence="12">The sequence shown here is derived from an EMBL/GenBank/DDBJ whole genome shotgun (WGS) entry which is preliminary data.</text>
</comment>
<name>A0AAV7TPN1_PLEWA</name>
<evidence type="ECO:0000256" key="6">
    <source>
        <dbReference type="ARBA" id="ARBA00022526"/>
    </source>
</evidence>
<dbReference type="PANTHER" id="PTHR11454">
    <property type="entry name" value="INSULIN/INSULIN GROWTH FACTOR"/>
    <property type="match status" value="1"/>
</dbReference>
<evidence type="ECO:0000256" key="3">
    <source>
        <dbReference type="ARBA" id="ARBA00009034"/>
    </source>
</evidence>
<keyword evidence="5 10" id="KW-0964">Secreted</keyword>
<dbReference type="Pfam" id="PF00049">
    <property type="entry name" value="Insulin"/>
    <property type="match status" value="1"/>
</dbReference>
<keyword evidence="6 10" id="KW-0313">Glucose metabolism</keyword>
<comment type="function">
    <text evidence="1 10">Insulin decreases blood glucose concentration. It increases cell permeability to monosaccharides, amino acids and fatty acids. It accelerates glycolysis, the pentose phosphate cycle, and glycogen synthesis in liver.</text>
</comment>
<dbReference type="PROSITE" id="PS00262">
    <property type="entry name" value="INSULIN"/>
    <property type="match status" value="1"/>
</dbReference>
<evidence type="ECO:0000313" key="13">
    <source>
        <dbReference type="Proteomes" id="UP001066276"/>
    </source>
</evidence>
<dbReference type="InterPro" id="IPR016179">
    <property type="entry name" value="Insulin-like"/>
</dbReference>
<evidence type="ECO:0000256" key="5">
    <source>
        <dbReference type="ARBA" id="ARBA00022525"/>
    </source>
</evidence>
<feature type="domain" description="Insulin-like" evidence="11">
    <location>
        <begin position="117"/>
        <end position="195"/>
    </location>
</feature>
<accession>A0AAV7TPN1</accession>
<dbReference type="GO" id="GO:0005179">
    <property type="term" value="F:hormone activity"/>
    <property type="evidence" value="ECO:0007669"/>
    <property type="project" value="UniProtKB-KW"/>
</dbReference>
<dbReference type="PRINTS" id="PR00277">
    <property type="entry name" value="INSULIN"/>
</dbReference>
<evidence type="ECO:0000256" key="8">
    <source>
        <dbReference type="ARBA" id="ARBA00023157"/>
    </source>
</evidence>
<dbReference type="GO" id="GO:0006006">
    <property type="term" value="P:glucose metabolic process"/>
    <property type="evidence" value="ECO:0007669"/>
    <property type="project" value="UniProtKB-UniRule"/>
</dbReference>
<dbReference type="SUPFAM" id="SSF56994">
    <property type="entry name" value="Insulin-like"/>
    <property type="match status" value="1"/>
</dbReference>
<dbReference type="CDD" id="cd04367">
    <property type="entry name" value="IlGF_insulin_like"/>
    <property type="match status" value="1"/>
</dbReference>
<sequence length="196" mass="21989">MYSFLATFVLDSDRPRFDEWRVANEKHLCSSDPQWPFIVCTGRNQGENQKSPGSGGGSGVARGHLHRSHLSKQLASLSFRIRHQGPTSPTMAVWLSALTLLVLSALCTPTSQAITNQHLCGSHLVEALYLVCGDRGFFYSPKGRRDIEQPLANGPLRNELDEQTFQQQEYQKVKRGIVEQCCHSTCSLYQLETYCN</sequence>
<dbReference type="GO" id="GO:0005615">
    <property type="term" value="C:extracellular space"/>
    <property type="evidence" value="ECO:0007669"/>
    <property type="project" value="TreeGrafter"/>
</dbReference>
<dbReference type="InterPro" id="IPR022353">
    <property type="entry name" value="Insulin_CS"/>
</dbReference>
<dbReference type="InterPro" id="IPR036438">
    <property type="entry name" value="Insulin-like_sf"/>
</dbReference>
<dbReference type="AlphaFoldDB" id="A0AAV7TPN1"/>
<organism evidence="12 13">
    <name type="scientific">Pleurodeles waltl</name>
    <name type="common">Iberian ribbed newt</name>
    <dbReference type="NCBI Taxonomy" id="8319"/>
    <lineage>
        <taxon>Eukaryota</taxon>
        <taxon>Metazoa</taxon>
        <taxon>Chordata</taxon>
        <taxon>Craniata</taxon>
        <taxon>Vertebrata</taxon>
        <taxon>Euteleostomi</taxon>
        <taxon>Amphibia</taxon>
        <taxon>Batrachia</taxon>
        <taxon>Caudata</taxon>
        <taxon>Salamandroidea</taxon>
        <taxon>Salamandridae</taxon>
        <taxon>Pleurodelinae</taxon>
        <taxon>Pleurodeles</taxon>
    </lineage>
</organism>
<evidence type="ECO:0000256" key="7">
    <source>
        <dbReference type="ARBA" id="ARBA00022702"/>
    </source>
</evidence>
<keyword evidence="13" id="KW-1185">Reference proteome</keyword>
<dbReference type="FunFam" id="1.10.100.10:FF:000003">
    <property type="entry name" value="Insulin"/>
    <property type="match status" value="1"/>
</dbReference>
<reference evidence="12" key="1">
    <citation type="journal article" date="2022" name="bioRxiv">
        <title>Sequencing and chromosome-scale assembly of the giantPleurodeles waltlgenome.</title>
        <authorList>
            <person name="Brown T."/>
            <person name="Elewa A."/>
            <person name="Iarovenko S."/>
            <person name="Subramanian E."/>
            <person name="Araus A.J."/>
            <person name="Petzold A."/>
            <person name="Susuki M."/>
            <person name="Suzuki K.-i.T."/>
            <person name="Hayashi T."/>
            <person name="Toyoda A."/>
            <person name="Oliveira C."/>
            <person name="Osipova E."/>
            <person name="Leigh N.D."/>
            <person name="Simon A."/>
            <person name="Yun M.H."/>
        </authorList>
    </citation>
    <scope>NUCLEOTIDE SEQUENCE</scope>
    <source>
        <strain evidence="12">20211129_DDA</strain>
        <tissue evidence="12">Liver</tissue>
    </source>
</reference>
<evidence type="ECO:0000313" key="12">
    <source>
        <dbReference type="EMBL" id="KAJ1178400.1"/>
    </source>
</evidence>
<evidence type="ECO:0000256" key="10">
    <source>
        <dbReference type="RuleBase" id="RU000406"/>
    </source>
</evidence>
<evidence type="ECO:0000256" key="1">
    <source>
        <dbReference type="ARBA" id="ARBA00002985"/>
    </source>
</evidence>
<keyword evidence="8" id="KW-1015">Disulfide bond</keyword>
<comment type="similarity">
    <text evidence="3 10">Belongs to the insulin family.</text>
</comment>
<evidence type="ECO:0000256" key="9">
    <source>
        <dbReference type="ARBA" id="ARBA00023277"/>
    </source>
</evidence>
<protein>
    <recommendedName>
        <fullName evidence="10">Insulin</fullName>
    </recommendedName>
</protein>
<dbReference type="EMBL" id="JANPWB010000006">
    <property type="protein sequence ID" value="KAJ1178400.1"/>
    <property type="molecule type" value="Genomic_DNA"/>
</dbReference>
<dbReference type="InterPro" id="IPR004825">
    <property type="entry name" value="Insulin"/>
</dbReference>
<dbReference type="Proteomes" id="UP001066276">
    <property type="component" value="Chromosome 3_2"/>
</dbReference>
<evidence type="ECO:0000259" key="11">
    <source>
        <dbReference type="SMART" id="SM00078"/>
    </source>
</evidence>
<keyword evidence="7 10" id="KW-0372">Hormone</keyword>
<evidence type="ECO:0000256" key="4">
    <source>
        <dbReference type="ARBA" id="ARBA00011207"/>
    </source>
</evidence>
<dbReference type="PRINTS" id="PR00276">
    <property type="entry name" value="INSULINFAMLY"/>
</dbReference>
<proteinExistence type="inferred from homology"/>
<keyword evidence="9 10" id="KW-0119">Carbohydrate metabolism</keyword>
<comment type="subunit">
    <text evidence="4 10">Heterodimer of a B chain and an A chain linked by two disulfide bonds.</text>
</comment>